<feature type="transmembrane region" description="Helical" evidence="1">
    <location>
        <begin position="57"/>
        <end position="75"/>
    </location>
</feature>
<accession>A0A6I4TAS9</accession>
<dbReference type="AlphaFoldDB" id="A0A6I4TAS9"/>
<dbReference type="RefSeq" id="WP_160737301.1">
    <property type="nucleotide sequence ID" value="NZ_WTYT01000006.1"/>
</dbReference>
<evidence type="ECO:0000313" key="3">
    <source>
        <dbReference type="Proteomes" id="UP000438476"/>
    </source>
</evidence>
<sequence>MSFRNYLIWQWRRPPARRFRKERRVVSTLLYAAVFAALILLMATIDPAQLGFSSRTTMISTAAAIVALGAIILLWRAIRRIVTGAPPQRGKPYLAPRPQPVFDMGLADLGEYLQQRASWRRSLQSLDDDARLERVSAEISRMVPARNLRASGLWPDGQRRPIHPFFDWPMAKLNLDELTLTLGASAAGVKPIVITDIFFSGAEVRRAWPAPFWRP</sequence>
<protein>
    <submittedName>
        <fullName evidence="2">Uncharacterized protein</fullName>
    </submittedName>
</protein>
<gene>
    <name evidence="2" type="ORF">GRI91_13955</name>
</gene>
<evidence type="ECO:0000256" key="1">
    <source>
        <dbReference type="SAM" id="Phobius"/>
    </source>
</evidence>
<dbReference type="EMBL" id="WTYT01000006">
    <property type="protein sequence ID" value="MXO66865.1"/>
    <property type="molecule type" value="Genomic_DNA"/>
</dbReference>
<keyword evidence="1" id="KW-0472">Membrane</keyword>
<comment type="caution">
    <text evidence="2">The sequence shown here is derived from an EMBL/GenBank/DDBJ whole genome shotgun (WGS) entry which is preliminary data.</text>
</comment>
<name>A0A6I4TAS9_9SPHN</name>
<dbReference type="OrthoDB" id="7363114at2"/>
<organism evidence="2 3">
    <name type="scientific">Altericroceibacterium endophyticum</name>
    <dbReference type="NCBI Taxonomy" id="1808508"/>
    <lineage>
        <taxon>Bacteria</taxon>
        <taxon>Pseudomonadati</taxon>
        <taxon>Pseudomonadota</taxon>
        <taxon>Alphaproteobacteria</taxon>
        <taxon>Sphingomonadales</taxon>
        <taxon>Erythrobacteraceae</taxon>
        <taxon>Altericroceibacterium</taxon>
    </lineage>
</organism>
<evidence type="ECO:0000313" key="2">
    <source>
        <dbReference type="EMBL" id="MXO66865.1"/>
    </source>
</evidence>
<proteinExistence type="predicted"/>
<keyword evidence="3" id="KW-1185">Reference proteome</keyword>
<reference evidence="2 3" key="1">
    <citation type="submission" date="2019-12" db="EMBL/GenBank/DDBJ databases">
        <title>Genomic-based taxomic classification of the family Erythrobacteraceae.</title>
        <authorList>
            <person name="Xu L."/>
        </authorList>
    </citation>
    <scope>NUCLEOTIDE SEQUENCE [LARGE SCALE GENOMIC DNA]</scope>
    <source>
        <strain evidence="2 3">LMG 29518</strain>
    </source>
</reference>
<feature type="transmembrane region" description="Helical" evidence="1">
    <location>
        <begin position="25"/>
        <end position="45"/>
    </location>
</feature>
<keyword evidence="1" id="KW-0812">Transmembrane</keyword>
<dbReference type="Proteomes" id="UP000438476">
    <property type="component" value="Unassembled WGS sequence"/>
</dbReference>
<keyword evidence="1" id="KW-1133">Transmembrane helix</keyword>